<feature type="compositionally biased region" description="Low complexity" evidence="1">
    <location>
        <begin position="71"/>
        <end position="82"/>
    </location>
</feature>
<name>C5LCK2_PERM5</name>
<sequence>MDGGPSAARVDKLTYAQQVAMDKIQKLGTPWTDKDTRHRLKDFLTSGAYGHWSAMRSYIIGSQEDMPPQRSPSEASSSSSSSDSEEDGRDTPKAPSSNEGDGGPMVVDEVLCEVLMLSFIGLLIKVIVLLAERNVNNEEEDDDSDYVPDGASTASSTRGENTLLDQLEWLLDIPLLKAVADTLNTTTTTSLTNTNERCWARLWERLKQDGRRATSGGVDTEYTVILNGIGTLLTSNVSPVVAYLFPQWSRLVDGSMKMEEKMDYIDQAAEEAQKMLNTMNAIHGLVTLVAPSLPSSIDTPFIVTSVARGHENDEEEEVATMRMCRLNGFNVKINTIDLSAQL</sequence>
<dbReference type="InParanoid" id="C5LCK2"/>
<evidence type="ECO:0000313" key="2">
    <source>
        <dbReference type="EMBL" id="EER05685.1"/>
    </source>
</evidence>
<keyword evidence="3" id="KW-1185">Reference proteome</keyword>
<dbReference type="EMBL" id="GG680918">
    <property type="protein sequence ID" value="EER05685.1"/>
    <property type="molecule type" value="Genomic_DNA"/>
</dbReference>
<organism evidence="3">
    <name type="scientific">Perkinsus marinus (strain ATCC 50983 / TXsc)</name>
    <dbReference type="NCBI Taxonomy" id="423536"/>
    <lineage>
        <taxon>Eukaryota</taxon>
        <taxon>Sar</taxon>
        <taxon>Alveolata</taxon>
        <taxon>Perkinsozoa</taxon>
        <taxon>Perkinsea</taxon>
        <taxon>Perkinsida</taxon>
        <taxon>Perkinsidae</taxon>
        <taxon>Perkinsus</taxon>
    </lineage>
</organism>
<gene>
    <name evidence="2" type="ORF">Pmar_PMAR011731</name>
</gene>
<reference evidence="2 3" key="1">
    <citation type="submission" date="2008-07" db="EMBL/GenBank/DDBJ databases">
        <authorList>
            <person name="El-Sayed N."/>
            <person name="Caler E."/>
            <person name="Inman J."/>
            <person name="Amedeo P."/>
            <person name="Hass B."/>
            <person name="Wortman J."/>
        </authorList>
    </citation>
    <scope>NUCLEOTIDE SEQUENCE [LARGE SCALE GENOMIC DNA]</scope>
    <source>
        <strain evidence="3">ATCC 50983 / TXsc</strain>
    </source>
</reference>
<proteinExistence type="predicted"/>
<feature type="region of interest" description="Disordered" evidence="1">
    <location>
        <begin position="63"/>
        <end position="104"/>
    </location>
</feature>
<accession>C5LCK2</accession>
<evidence type="ECO:0000256" key="1">
    <source>
        <dbReference type="SAM" id="MobiDB-lite"/>
    </source>
</evidence>
<dbReference type="AlphaFoldDB" id="C5LCK2"/>
<feature type="region of interest" description="Disordered" evidence="1">
    <location>
        <begin position="138"/>
        <end position="158"/>
    </location>
</feature>
<dbReference type="GeneID" id="9042660"/>
<evidence type="ECO:0000313" key="3">
    <source>
        <dbReference type="Proteomes" id="UP000007800"/>
    </source>
</evidence>
<dbReference type="Proteomes" id="UP000007800">
    <property type="component" value="Unassembled WGS sequence"/>
</dbReference>
<dbReference type="RefSeq" id="XP_002773869.1">
    <property type="nucleotide sequence ID" value="XM_002773823.1"/>
</dbReference>
<protein>
    <submittedName>
        <fullName evidence="2">Uncharacterized protein</fullName>
    </submittedName>
</protein>